<dbReference type="AlphaFoldDB" id="V5Z760"/>
<feature type="transmembrane region" description="Helical" evidence="1">
    <location>
        <begin position="42"/>
        <end position="64"/>
    </location>
</feature>
<dbReference type="RefSeq" id="WP_023654579.1">
    <property type="nucleotide sequence ID" value="NZ_CAHS01000014.1"/>
</dbReference>
<dbReference type="NCBIfam" id="NF007888">
    <property type="entry name" value="PRK10591.2-2"/>
    <property type="match status" value="1"/>
</dbReference>
<dbReference type="Pfam" id="PF07214">
    <property type="entry name" value="DUF1418"/>
    <property type="match status" value="1"/>
</dbReference>
<dbReference type="STRING" id="1161919.EPIR_1407"/>
<organism evidence="2 3">
    <name type="scientific">Erwinia piriflorinigrans CFBP 5888</name>
    <dbReference type="NCBI Taxonomy" id="1161919"/>
    <lineage>
        <taxon>Bacteria</taxon>
        <taxon>Pseudomonadati</taxon>
        <taxon>Pseudomonadota</taxon>
        <taxon>Gammaproteobacteria</taxon>
        <taxon>Enterobacterales</taxon>
        <taxon>Erwiniaceae</taxon>
        <taxon>Erwinia</taxon>
    </lineage>
</organism>
<keyword evidence="1" id="KW-1133">Transmembrane helix</keyword>
<dbReference type="OrthoDB" id="6478907at2"/>
<accession>V5Z760</accession>
<keyword evidence="1" id="KW-0812">Transmembrane</keyword>
<evidence type="ECO:0000313" key="3">
    <source>
        <dbReference type="Proteomes" id="UP000018217"/>
    </source>
</evidence>
<proteinExistence type="predicted"/>
<evidence type="ECO:0008006" key="4">
    <source>
        <dbReference type="Google" id="ProtNLM"/>
    </source>
</evidence>
<keyword evidence="3" id="KW-1185">Reference proteome</keyword>
<evidence type="ECO:0000256" key="1">
    <source>
        <dbReference type="SAM" id="Phobius"/>
    </source>
</evidence>
<dbReference type="InterPro" id="IPR010815">
    <property type="entry name" value="DUF1418"/>
</dbReference>
<name>V5Z760_9GAMM</name>
<evidence type="ECO:0000313" key="2">
    <source>
        <dbReference type="EMBL" id="CCG86772.1"/>
    </source>
</evidence>
<dbReference type="Proteomes" id="UP000018217">
    <property type="component" value="Unassembled WGS sequence"/>
</dbReference>
<sequence length="85" mass="9321">MRAFSQLPRPILLLEILGIVLLVASPLALREMLLFAPLNGKAAATTLLFVGIALILPAAIVMIWRTAKIMAPELFNARSARDKRQ</sequence>
<protein>
    <recommendedName>
        <fullName evidence="4">Inner membrane protein</fullName>
    </recommendedName>
</protein>
<comment type="caution">
    <text evidence="2">The sequence shown here is derived from an EMBL/GenBank/DDBJ whole genome shotgun (WGS) entry which is preliminary data.</text>
</comment>
<keyword evidence="1" id="KW-0472">Membrane</keyword>
<dbReference type="EMBL" id="CAHS01000014">
    <property type="protein sequence ID" value="CCG86772.1"/>
    <property type="molecule type" value="Genomic_DNA"/>
</dbReference>
<gene>
    <name evidence="2" type="ORF">EPIR_1407</name>
</gene>
<feature type="transmembrane region" description="Helical" evidence="1">
    <location>
        <begin position="12"/>
        <end position="30"/>
    </location>
</feature>
<reference evidence="2 3" key="1">
    <citation type="journal article" date="2013" name="Syst. Appl. Microbiol.">
        <title>Phylogenetic position and virulence apparatus of the pear flower necrosis pathogen Erwinia piriflorinigrans CFBP 5888T as assessed by comparative genomics.</title>
        <authorList>
            <person name="Smits T.H."/>
            <person name="Rezzonico F."/>
            <person name="Lopez M.M."/>
            <person name="Blom J."/>
            <person name="Goesmann A."/>
            <person name="Frey J.E."/>
            <person name="Duffy B."/>
        </authorList>
    </citation>
    <scope>NUCLEOTIDE SEQUENCE [LARGE SCALE GENOMIC DNA]</scope>
    <source>
        <strain evidence="3">CFBP5888</strain>
    </source>
</reference>